<keyword evidence="3" id="KW-1005">Bacterial flagellum biogenesis</keyword>
<evidence type="ECO:0000256" key="3">
    <source>
        <dbReference type="ARBA" id="ARBA00022795"/>
    </source>
</evidence>
<comment type="function">
    <text evidence="1">Required for the efficient initiation of filament assembly.</text>
</comment>
<name>A0A0A1YJS4_9PSED</name>
<dbReference type="AlphaFoldDB" id="A0A0A1YJS4"/>
<dbReference type="RefSeq" id="WP_025165410.1">
    <property type="nucleotide sequence ID" value="NZ_AWSQ01000002.1"/>
</dbReference>
<dbReference type="EMBL" id="AWSQ01000002">
    <property type="protein sequence ID" value="KFX70155.1"/>
    <property type="molecule type" value="Genomic_DNA"/>
</dbReference>
<keyword evidence="4" id="KW-0282">Flagellum</keyword>
<accession>A0A0A1YJS4</accession>
<dbReference type="Gene3D" id="1.20.58.300">
    <property type="entry name" value="FlgN-like"/>
    <property type="match status" value="1"/>
</dbReference>
<keyword evidence="4" id="KW-0966">Cell projection</keyword>
<dbReference type="STRING" id="1395571.TMS3_0111725"/>
<evidence type="ECO:0000256" key="1">
    <source>
        <dbReference type="ARBA" id="ARBA00002397"/>
    </source>
</evidence>
<dbReference type="SUPFAM" id="SSF140566">
    <property type="entry name" value="FlgN-like"/>
    <property type="match status" value="1"/>
</dbReference>
<evidence type="ECO:0000256" key="2">
    <source>
        <dbReference type="ARBA" id="ARBA00007703"/>
    </source>
</evidence>
<protein>
    <submittedName>
        <fullName evidence="4">Flagellar biosynthesis protein FlgN</fullName>
    </submittedName>
</protein>
<dbReference type="GO" id="GO:0044780">
    <property type="term" value="P:bacterial-type flagellum assembly"/>
    <property type="evidence" value="ECO:0007669"/>
    <property type="project" value="InterPro"/>
</dbReference>
<dbReference type="Pfam" id="PF05130">
    <property type="entry name" value="FlgN"/>
    <property type="match status" value="1"/>
</dbReference>
<organism evidence="4 5">
    <name type="scientific">Pseudomonas taeanensis MS-3</name>
    <dbReference type="NCBI Taxonomy" id="1395571"/>
    <lineage>
        <taxon>Bacteria</taxon>
        <taxon>Pseudomonadati</taxon>
        <taxon>Pseudomonadota</taxon>
        <taxon>Gammaproteobacteria</taxon>
        <taxon>Pseudomonadales</taxon>
        <taxon>Pseudomonadaceae</taxon>
        <taxon>Pseudomonas</taxon>
    </lineage>
</organism>
<dbReference type="InterPro" id="IPR036679">
    <property type="entry name" value="FlgN-like_sf"/>
</dbReference>
<keyword evidence="5" id="KW-1185">Reference proteome</keyword>
<sequence>MHDTSLLELFTSDIGSAEQLLELIDAEFKALSERDLPRLQGILTDKQPLLALLDQHGQVRSQFLLGLQLSADRLGLETLAARSAHGAELLARSDALSALLERCQAANLRNGRLIRANQASTHSMLGILRGAETPSLYDSHGGTAKIGQQRPLSRA</sequence>
<evidence type="ECO:0000313" key="5">
    <source>
        <dbReference type="Proteomes" id="UP000030063"/>
    </source>
</evidence>
<dbReference type="Proteomes" id="UP000030063">
    <property type="component" value="Unassembled WGS sequence"/>
</dbReference>
<comment type="caution">
    <text evidence="4">The sequence shown here is derived from an EMBL/GenBank/DDBJ whole genome shotgun (WGS) entry which is preliminary data.</text>
</comment>
<dbReference type="eggNOG" id="COG3418">
    <property type="taxonomic scope" value="Bacteria"/>
</dbReference>
<keyword evidence="4" id="KW-0969">Cilium</keyword>
<gene>
    <name evidence="4" type="ORF">TMS3_0111725</name>
</gene>
<evidence type="ECO:0000313" key="4">
    <source>
        <dbReference type="EMBL" id="KFX70155.1"/>
    </source>
</evidence>
<dbReference type="OrthoDB" id="5734604at2"/>
<comment type="similarity">
    <text evidence="2">Belongs to the FlgN family.</text>
</comment>
<reference evidence="4 5" key="1">
    <citation type="journal article" date="2014" name="Genome Announc.">
        <title>Draft Genome Sequence of Petroleum Oil-Degrading Marine Bacterium Pseudomonas taeanensis Strain MS-3, Isolated from a Crude Oil-Contaminated Seashore.</title>
        <authorList>
            <person name="Lee S.Y."/>
            <person name="Kim S.H."/>
            <person name="Lee D.G."/>
            <person name="Shin S."/>
            <person name="Yun S.H."/>
            <person name="Choi C.W."/>
            <person name="Chung Y.H."/>
            <person name="Choi J.S."/>
            <person name="Kahng H.Y."/>
            <person name="Kim S.I."/>
        </authorList>
    </citation>
    <scope>NUCLEOTIDE SEQUENCE [LARGE SCALE GENOMIC DNA]</scope>
    <source>
        <strain evidence="4 5">MS-3</strain>
    </source>
</reference>
<dbReference type="InterPro" id="IPR007809">
    <property type="entry name" value="FlgN-like"/>
</dbReference>
<proteinExistence type="inferred from homology"/>